<dbReference type="InterPro" id="IPR003599">
    <property type="entry name" value="Ig_sub"/>
</dbReference>
<dbReference type="SUPFAM" id="SSF57196">
    <property type="entry name" value="EGF/Laminin"/>
    <property type="match status" value="2"/>
</dbReference>
<dbReference type="Gene3D" id="4.10.1220.10">
    <property type="entry name" value="EGF-type module"/>
    <property type="match status" value="1"/>
</dbReference>
<dbReference type="Gene3D" id="2.60.120.200">
    <property type="match status" value="3"/>
</dbReference>
<dbReference type="EMBL" id="UFQS01000042">
    <property type="protein sequence ID" value="SSW98325.1"/>
    <property type="molecule type" value="Genomic_DNA"/>
</dbReference>
<keyword evidence="9 13" id="KW-1015">Disulfide bond</keyword>
<evidence type="ECO:0000259" key="23">
    <source>
        <dbReference type="PROSITE" id="PS50027"/>
    </source>
</evidence>
<dbReference type="Pfam" id="PF00008">
    <property type="entry name" value="EGF"/>
    <property type="match status" value="1"/>
</dbReference>
<feature type="domain" description="Laminin IV type A" evidence="25">
    <location>
        <begin position="1302"/>
        <end position="1488"/>
    </location>
</feature>
<feature type="domain" description="Ig-like" evidence="24">
    <location>
        <begin position="2555"/>
        <end position="2636"/>
    </location>
</feature>
<feature type="disulfide bond" evidence="15">
    <location>
        <begin position="341"/>
        <end position="356"/>
    </location>
</feature>
<dbReference type="FunFam" id="2.10.25.10:FF:000508">
    <property type="entry name" value="Eyes shut homolog"/>
    <property type="match status" value="1"/>
</dbReference>
<dbReference type="PROSITE" id="PS50025">
    <property type="entry name" value="LAM_G_DOMAIN"/>
    <property type="match status" value="3"/>
</dbReference>
<dbReference type="CDD" id="cd00112">
    <property type="entry name" value="LDLa"/>
    <property type="match status" value="8"/>
</dbReference>
<dbReference type="GO" id="GO:0005604">
    <property type="term" value="C:basement membrane"/>
    <property type="evidence" value="ECO:0007669"/>
    <property type="project" value="UniProtKB-SubCell"/>
</dbReference>
<feature type="disulfide bond" evidence="15">
    <location>
        <begin position="776"/>
        <end position="788"/>
    </location>
</feature>
<dbReference type="InterPro" id="IPR001881">
    <property type="entry name" value="EGF-like_Ca-bd_dom"/>
</dbReference>
<feature type="domain" description="FHA" evidence="20">
    <location>
        <begin position="3309"/>
        <end position="3365"/>
    </location>
</feature>
<feature type="disulfide bond" evidence="13">
    <location>
        <begin position="3598"/>
        <end position="3608"/>
    </location>
</feature>
<dbReference type="PROSITE" id="PS51115">
    <property type="entry name" value="LAMININ_IVA"/>
    <property type="match status" value="3"/>
</dbReference>
<keyword evidence="18" id="KW-1133">Transmembrane helix</keyword>
<feature type="compositionally biased region" description="Basic and acidic residues" evidence="17">
    <location>
        <begin position="572"/>
        <end position="594"/>
    </location>
</feature>
<feature type="disulfide bond" evidence="16">
    <location>
        <begin position="1619"/>
        <end position="1628"/>
    </location>
</feature>
<feature type="domain" description="Ig-like" evidence="24">
    <location>
        <begin position="1085"/>
        <end position="1176"/>
    </location>
</feature>
<keyword evidence="7" id="KW-0106">Calcium</keyword>
<feature type="domain" description="Ig-like" evidence="24">
    <location>
        <begin position="2857"/>
        <end position="2926"/>
    </location>
</feature>
<feature type="disulfide bond" evidence="16">
    <location>
        <begin position="1581"/>
        <end position="1595"/>
    </location>
</feature>
<feature type="domain" description="Ig-like" evidence="24">
    <location>
        <begin position="2734"/>
        <end position="2825"/>
    </location>
</feature>
<dbReference type="PROSITE" id="PS01248">
    <property type="entry name" value="EGF_LAM_1"/>
    <property type="match status" value="4"/>
</dbReference>
<dbReference type="PROSITE" id="PS50027">
    <property type="entry name" value="EGF_LAM_2"/>
    <property type="match status" value="3"/>
</dbReference>
<dbReference type="InterPro" id="IPR007110">
    <property type="entry name" value="Ig-like_dom"/>
</dbReference>
<feature type="disulfide bond" evidence="16">
    <location>
        <begin position="1569"/>
        <end position="1578"/>
    </location>
</feature>
<feature type="disulfide bond" evidence="15">
    <location>
        <begin position="837"/>
        <end position="852"/>
    </location>
</feature>
<evidence type="ECO:0000256" key="7">
    <source>
        <dbReference type="ARBA" id="ARBA00022837"/>
    </source>
</evidence>
<keyword evidence="18" id="KW-0812">Transmembrane</keyword>
<keyword evidence="10" id="KW-0325">Glycoprotein</keyword>
<dbReference type="Gene3D" id="4.10.400.10">
    <property type="entry name" value="Low-density Lipoprotein Receptor"/>
    <property type="match status" value="6"/>
</dbReference>
<evidence type="ECO:0000256" key="18">
    <source>
        <dbReference type="SAM" id="Phobius"/>
    </source>
</evidence>
<dbReference type="Pfam" id="PF00054">
    <property type="entry name" value="Laminin_G_1"/>
    <property type="match status" value="3"/>
</dbReference>
<dbReference type="SMART" id="SM00181">
    <property type="entry name" value="EGF"/>
    <property type="match status" value="8"/>
</dbReference>
<feature type="compositionally biased region" description="Basic and acidic residues" evidence="17">
    <location>
        <begin position="117"/>
        <end position="129"/>
    </location>
</feature>
<feature type="disulfide bond" evidence="15">
    <location>
        <begin position="1063"/>
        <end position="1078"/>
    </location>
</feature>
<dbReference type="GO" id="GO:0005509">
    <property type="term" value="F:calcium ion binding"/>
    <property type="evidence" value="ECO:0007669"/>
    <property type="project" value="InterPro"/>
</dbReference>
<feature type="domain" description="Ig-like" evidence="24">
    <location>
        <begin position="3037"/>
        <end position="3126"/>
    </location>
</feature>
<feature type="domain" description="EGF-like" evidence="22">
    <location>
        <begin position="3844"/>
        <end position="3882"/>
    </location>
</feature>
<feature type="region of interest" description="Disordered" evidence="17">
    <location>
        <begin position="2824"/>
        <end position="2867"/>
    </location>
</feature>
<feature type="disulfide bond" evidence="15">
    <location>
        <begin position="783"/>
        <end position="801"/>
    </location>
</feature>
<dbReference type="InterPro" id="IPR000253">
    <property type="entry name" value="FHA_dom"/>
</dbReference>
<feature type="domain" description="Ig-like" evidence="24">
    <location>
        <begin position="2369"/>
        <end position="2437"/>
    </location>
</feature>
<evidence type="ECO:0000259" key="20">
    <source>
        <dbReference type="PROSITE" id="PS50006"/>
    </source>
</evidence>
<feature type="disulfide bond" evidence="16">
    <location>
        <begin position="1900"/>
        <end position="1909"/>
    </location>
</feature>
<evidence type="ECO:0000256" key="10">
    <source>
        <dbReference type="ARBA" id="ARBA00023180"/>
    </source>
</evidence>
<reference evidence="27" key="2">
    <citation type="submission" date="2018-07" db="EMBL/GenBank/DDBJ databases">
        <authorList>
            <person name="Quirk P.G."/>
            <person name="Krulwich T.A."/>
        </authorList>
    </citation>
    <scope>NUCLEOTIDE SEQUENCE</scope>
</reference>
<dbReference type="Gene3D" id="2.10.25.10">
    <property type="entry name" value="Laminin"/>
    <property type="match status" value="7"/>
</dbReference>
<feature type="disulfide bond" evidence="15">
    <location>
        <begin position="825"/>
        <end position="843"/>
    </location>
</feature>
<evidence type="ECO:0000256" key="1">
    <source>
        <dbReference type="ARBA" id="ARBA00004302"/>
    </source>
</evidence>
<feature type="domain" description="EGF-like" evidence="22">
    <location>
        <begin position="3556"/>
        <end position="3592"/>
    </location>
</feature>
<feature type="region of interest" description="Disordered" evidence="17">
    <location>
        <begin position="424"/>
        <end position="597"/>
    </location>
</feature>
<evidence type="ECO:0000256" key="13">
    <source>
        <dbReference type="PROSITE-ProRule" id="PRU00076"/>
    </source>
</evidence>
<keyword evidence="8" id="KW-0084">Basement membrane</keyword>
<dbReference type="InterPro" id="IPR000034">
    <property type="entry name" value="Laminin_IV"/>
</dbReference>
<dbReference type="InterPro" id="IPR023415">
    <property type="entry name" value="LDLR_class-A_CS"/>
</dbReference>
<feature type="domain" description="Laminin G" evidence="21">
    <location>
        <begin position="3382"/>
        <end position="3558"/>
    </location>
</feature>
<evidence type="ECO:0000256" key="15">
    <source>
        <dbReference type="PROSITE-ProRule" id="PRU00124"/>
    </source>
</evidence>
<dbReference type="Pfam" id="PF00052">
    <property type="entry name" value="Laminin_B"/>
    <property type="match status" value="3"/>
</dbReference>
<feature type="domain" description="Ig-like" evidence="24">
    <location>
        <begin position="2460"/>
        <end position="2546"/>
    </location>
</feature>
<evidence type="ECO:0000256" key="3">
    <source>
        <dbReference type="ARBA" id="ARBA00022530"/>
    </source>
</evidence>
<dbReference type="Pfam" id="PF00057">
    <property type="entry name" value="Ldl_recept_a"/>
    <property type="match status" value="3"/>
</dbReference>
<dbReference type="InterPro" id="IPR009030">
    <property type="entry name" value="Growth_fac_rcpt_cys_sf"/>
</dbReference>
<dbReference type="Pfam" id="PF07679">
    <property type="entry name" value="I-set"/>
    <property type="match status" value="1"/>
</dbReference>
<evidence type="ECO:0000256" key="17">
    <source>
        <dbReference type="SAM" id="MobiDB-lite"/>
    </source>
</evidence>
<feature type="disulfide bond" evidence="15">
    <location>
        <begin position="795"/>
        <end position="810"/>
    </location>
</feature>
<dbReference type="GO" id="GO:0030424">
    <property type="term" value="C:axon"/>
    <property type="evidence" value="ECO:0007669"/>
    <property type="project" value="TreeGrafter"/>
</dbReference>
<dbReference type="SMART" id="SM00192">
    <property type="entry name" value="LDLa"/>
    <property type="match status" value="10"/>
</dbReference>
<dbReference type="SUPFAM" id="SSF57424">
    <property type="entry name" value="LDL receptor-like module"/>
    <property type="match status" value="7"/>
</dbReference>
<comment type="subcellular location">
    <subcellularLocation>
        <location evidence="1">Secreted</location>
        <location evidence="1">Extracellular space</location>
        <location evidence="1">Extracellular matrix</location>
        <location evidence="1">Basement membrane</location>
    </subcellularLocation>
</comment>
<dbReference type="FunFam" id="2.10.25.10:FF:000106">
    <property type="entry name" value="Heparan sulfate proteoglycan 2"/>
    <property type="match status" value="1"/>
</dbReference>
<gene>
    <name evidence="27" type="primary">CSON010513</name>
</gene>
<feature type="domain" description="EGF-like" evidence="22">
    <location>
        <begin position="3594"/>
        <end position="3629"/>
    </location>
</feature>
<feature type="disulfide bond" evidence="13">
    <location>
        <begin position="3563"/>
        <end position="3580"/>
    </location>
</feature>
<keyword evidence="18" id="KW-0472">Membrane</keyword>
<feature type="disulfide bond" evidence="15">
    <location>
        <begin position="818"/>
        <end position="830"/>
    </location>
</feature>
<dbReference type="SUPFAM" id="SSF57184">
    <property type="entry name" value="Growth factor receptor domain"/>
    <property type="match status" value="1"/>
</dbReference>
<dbReference type="SMART" id="SM00180">
    <property type="entry name" value="EGF_Lam"/>
    <property type="match status" value="5"/>
</dbReference>
<feature type="domain" description="Ig-like" evidence="24">
    <location>
        <begin position="2271"/>
        <end position="2359"/>
    </location>
</feature>
<dbReference type="Pfam" id="PF00053">
    <property type="entry name" value="EGF_laminin"/>
    <property type="match status" value="5"/>
</dbReference>
<feature type="disulfide bond" evidence="14">
    <location>
        <begin position="4043"/>
        <end position="4070"/>
    </location>
</feature>
<feature type="domain" description="EGF-like" evidence="22">
    <location>
        <begin position="2218"/>
        <end position="2255"/>
    </location>
</feature>
<dbReference type="PANTHER" id="PTHR10075:SF14">
    <property type="entry name" value="CELL ADHESION MOLECULE DSCAM2-RELATED"/>
    <property type="match status" value="1"/>
</dbReference>
<dbReference type="SMART" id="SM00409">
    <property type="entry name" value="IG"/>
    <property type="match status" value="12"/>
</dbReference>
<dbReference type="PROSITE" id="PS50006">
    <property type="entry name" value="FHA_DOMAIN"/>
    <property type="match status" value="1"/>
</dbReference>
<dbReference type="Pfam" id="PF24973">
    <property type="entry name" value="EGF_LMN_ATRN"/>
    <property type="match status" value="1"/>
</dbReference>
<feature type="region of interest" description="Disordered" evidence="17">
    <location>
        <begin position="1072"/>
        <end position="1092"/>
    </location>
</feature>
<feature type="disulfide bond" evidence="13">
    <location>
        <begin position="3872"/>
        <end position="3881"/>
    </location>
</feature>
<keyword evidence="4 13" id="KW-0245">EGF-like domain</keyword>
<feature type="disulfide bond" evidence="15">
    <location>
        <begin position="1018"/>
        <end position="1033"/>
    </location>
</feature>
<evidence type="ECO:0000259" key="22">
    <source>
        <dbReference type="PROSITE" id="PS50026"/>
    </source>
</evidence>
<accession>A0A336LPI6</accession>
<feature type="domain" description="Ig-like" evidence="24">
    <location>
        <begin position="3294"/>
        <end position="3371"/>
    </location>
</feature>
<feature type="chain" id="PRO_5036062214" evidence="19">
    <location>
        <begin position="31"/>
        <end position="4148"/>
    </location>
</feature>
<evidence type="ECO:0000313" key="27">
    <source>
        <dbReference type="EMBL" id="SSX18711.1"/>
    </source>
</evidence>
<feature type="region of interest" description="Disordered" evidence="17">
    <location>
        <begin position="97"/>
        <end position="144"/>
    </location>
</feature>
<dbReference type="PROSITE" id="PS01186">
    <property type="entry name" value="EGF_2"/>
    <property type="match status" value="3"/>
</dbReference>
<keyword evidence="6" id="KW-0677">Repeat</keyword>
<dbReference type="PROSITE" id="PS00022">
    <property type="entry name" value="EGF_1"/>
    <property type="match status" value="6"/>
</dbReference>
<dbReference type="SMART" id="SM00281">
    <property type="entry name" value="LamB"/>
    <property type="match status" value="3"/>
</dbReference>
<dbReference type="Pfam" id="PF00047">
    <property type="entry name" value="ig"/>
    <property type="match status" value="2"/>
</dbReference>
<protein>
    <submittedName>
        <fullName evidence="27">CSON010513 protein</fullName>
    </submittedName>
    <submittedName>
        <fullName evidence="26">E8D79B6BA91747D3CF5C46579055BDEA protein</fullName>
    </submittedName>
</protein>
<dbReference type="SMART" id="SM00282">
    <property type="entry name" value="LamG"/>
    <property type="match status" value="3"/>
</dbReference>
<comment type="caution">
    <text evidence="13">Lacks conserved residue(s) required for the propagation of feature annotation.</text>
</comment>
<dbReference type="Pfam" id="PF13927">
    <property type="entry name" value="Ig_3"/>
    <property type="match status" value="5"/>
</dbReference>
<dbReference type="SMART" id="SM00179">
    <property type="entry name" value="EGF_CA"/>
    <property type="match status" value="3"/>
</dbReference>
<feature type="domain" description="Laminin G" evidence="21">
    <location>
        <begin position="3636"/>
        <end position="3812"/>
    </location>
</feature>
<proteinExistence type="predicted"/>
<feature type="compositionally biased region" description="Acidic residues" evidence="17">
    <location>
        <begin position="473"/>
        <end position="483"/>
    </location>
</feature>
<feature type="domain" description="Laminin G" evidence="21">
    <location>
        <begin position="3888"/>
        <end position="4070"/>
    </location>
</feature>
<dbReference type="InterPro" id="IPR013320">
    <property type="entry name" value="ConA-like_dom_sf"/>
</dbReference>
<dbReference type="InterPro" id="IPR013783">
    <property type="entry name" value="Ig-like_fold"/>
</dbReference>
<dbReference type="SMART" id="SM00408">
    <property type="entry name" value="IGc2"/>
    <property type="match status" value="12"/>
</dbReference>
<evidence type="ECO:0000256" key="4">
    <source>
        <dbReference type="ARBA" id="ARBA00022536"/>
    </source>
</evidence>
<feature type="disulfide bond" evidence="15">
    <location>
        <begin position="858"/>
        <end position="870"/>
    </location>
</feature>
<dbReference type="EMBL" id="UFQT01000042">
    <property type="protein sequence ID" value="SSX18711.1"/>
    <property type="molecule type" value="Genomic_DNA"/>
</dbReference>
<sequence length="4148" mass="463425">MGLKPQNYRCSLLTVTFLVLFFIGIQTAYSKDHQQDTDIESIVQNNNFYRNKRSIESNHDIEEIIDEKLDDSREHWLTRSVNRIKRSLGLAIDESKDLNRKHKSKRKNSSEIVNTEHSSHETKSEENSLKKLSKNKRKHLQNEMKRIERVKKRRLTHEDDEDNNIVEGSGHSLSTYESADIRIKFVLNEVWDDEFENFESTKFGDLENQFGHALVKLIKEGMHQEMDINAKLVKLTKIDNFQMNAVVDLSSKQKISYTKVNSVLSSAIETQTIGDFTVPSFNLQSIEDGIGHAFTHANTSYEHDYDSDEDDDEDDLVFVQCNFGELQCDDGTQCYRESEKCDGYFACNDKSDEAGCPKIRDSEEIRHEEDLLTVHQSGKGGGKKIIKTETVEEHIDGDEHSNVIHTAQKASNKGKTVTTIEETVEYEDEDDPLSSIPYSGSKKTVTTTHEHDHDSQTGQKTPKKGKTTVTTVEETEYVDEDDPLSSVTYSGKKPGTKTITTVEEHENHGGSDGQGDGHGHGEGQSHSQSHGHGGRGQAGHTIVTEEEETEEERANRKKSKTVIEYEEEYDENGDRIRGHTYSEDHEYGNQEEPHKKKHHYKTTHEEEIHEYGDPDTANQVGGHRNRTYHEHQEEFQEGSEHRRVTARPSGARRPGNDENLINYNEEDSTDFPDRDLIGVEFTTKAQECRGDDRFRCPGTSIFICEHQKCDGVRDCPNAEDESHEDCDGSDLKCKNGEQFFCPWSSTYVCETSRCDKIIDCPHGEDEENCKQIEPECADDEFACDVTRCIPLNQRCNGYADCDDGTDEHDCPHMPHTECNESEFKCNDGTCIPQAYRCNSKVDCQAGEDELDCDITDNCIDGQWQCPSGGCIDQDAVCDGTADCPGREDEDPEKCICKSYESKCLRGGGCFTEIQRCDNVPFNCTDNQYQCRTTLKCINRLNVCNGDYDCPTGEDEMICECPANEEKCEIGGGCYVPAQKCDGFEDCLDGSDEFDCPDQRCEPDEFSCDGRCRSLSVRCDGIDDCDDLTDEENCPLPEDVPRPPAQPQRCPDFTCNDGRCASRCDGRPECYDSADEEQCPSTPTQPDVPDNRLNLKTYPNDQIIKESREVVFQCRDEGPLRAKVRWVRGRGLPLPPGTRDVNGRLEIPNIRYDHSGEYVCEAVGYPKSTPGSHVSVNLQVEKYNPIVDRPPSACVPLVLWRLNWGHVPDNCVSESEGGFGTLICRDIRPSDQGAYSCEVINTKGTTFASPDTIVIVNTDRNQVCQNGFFNDLARRPEECINCFCFGVSTQCSGANLFSYTLPQPTTSLTVLGVEGPWNGRDGLKVGEYENHDLTATRHGVQLRLADIPTPTNQYPYYALPNEYLKNQLKSYGGHIRYEVVYNGRGASNDAPDIIITGNGREIVYRHPTRLLPDQPNPISAVLSAGAWYKLDGTYASREEILVVLANIDNILIKLQYVDGPERVVELLRITLDSAASTDRGLGPAALVEECRCPAGYRGLSCEECDYGYERQASGPWLGRCIRVNDVCRPGTYGDPQRGIPCRPCPCPGTSGNSYAASCTLGRNGDVQCNCERGYVGSRCEECAPGYVGNPIAAQPCIPAQTSRCNPYGTESTYPNGQCNCRSGVTGTYCDQCAPGSFHLHQNGCLECFCNGVTKSCTSSNWYRDKVESAFAGGRSEFNLVSNNRVVASNLPVEGREVVYRNFGATDDAVYWSLPSEYLGDKITAYGGNLTYTLRYTPLPSGSASRNSAPDVIIMSHNQEILHHYRRDGGIPLSSPSTYIVPIIEEEWQSALDGTSTTRPKLLTALSDVQAIYIKATYTTVPEEAALEHISLDTASERNYGSGIIAYEVEQCRCVTGTTGLSCHECSPGYFKSLNYPGTCEPCNCHGHSETCDPKTGQCLDCRHATTGHNCERCAPGYTGSATRGTPNDCVPDRRPPQSDICELCDPRGTVEGTCYPGASSCTCRANVVGQYCSTCRDGTFGLSLFNPDGCAECFCSGTRAECSELLYHREELPVPIFDETHGYRMTNRENTQELEDRYEVNSFEAKLSYSFPDEGTFYWSLPARLLGNQILSYGGNLTITQFTEGRGSYVPDQDVIIKGNGLTLFWQRRYGDDGTYHIPLIESEWQNLHRSGVRPTSRNDLLTVLSNIDYILVRATLKEMTTKSSISDVYLDTAVPQQTAQGPVHGLEYCKCPPGYKGTSCESCDKGYYRDHYDRSANLLGTCKLCPCEHADSCELGPNSRIICHCEPGYSGDRCQNPERPPIPTRYPPYQPNIRVTIREPKIQIVEKGEQITLTCSGYYIIERTQLPIRWYKEGGSLSSRAYQDQYTLYIKNIQIDDSGVYVCEATKDGESVSQKVTITVGEDGQYTLPQLTVQPSTVDVEEFQPVEVICTAISGYPEPQLQWQRLDDRPFTASAYHRDGVLRIASASKADEGSYRCVGANTVGEHDQIIQIYVRDRRPPAASIYVIPDRFDGNEGEDVTLRCETGRRGTVEWIKQGERELAPRVVVRGETLVIRQSSVEDTGRYLCTVRLSDGSVQSAYSDVSISSYRPPSTGPKVREFDRKYVVVQGQDFSLACEATGDPRPTILWSISGGELPSNVQQSGNIIRILNARPENSGVYVCVAESAGGSDQSATIIEVERRESPLVELHPKEPQVLRVGESTRFACRVLAGIPYPTVTWARVDGRPLPAKAEQDYPGVITFHSVALSDAGTYQCLAVNEAGTTSLTSTLEVQEPPMASFKPDDPYMFVREGSNIDVVCTATGYPTPNVVIKTPKGQVYDLSAGTTRGVLGSARVSINNADKNHDGVYECEATNAAGKDIKYTRVQVGRGDQPPDPEDEYPYPPRPYPPVDDRVTERPPPPTYPGSLTRYPAHLGSRSLLTCNFEGREIRTEWRREDGLSLPRSAQQYNGNLIIEDTEYDAAGIYECLGVPPNGEPFVLQKVEIVVVALPRITFSPPMPMTVRPGENVVIHCNATGEQPLTVQWHPEGGGYLPNTVRASGHYLQFSSITPNDAGRYYCTASNVHGNTTKVAEVIVNREDIYERQRPGRSQEVNEGDTIALDCLLPSESQVPGVRFEWHRNDQVMPRTVQYRDNQLILTDVSQYDAGTYECRMIYSNGQVTRNQVELKIKRYEIVSIICTHFDYVCVPRDILCESICTGYKQCVERTNEEVCKTGEMRTKKETQKIHRRPMKYPMILQKNYLIERDQLPTMTIAPTRSYLKVGESAVVDCESSEGSDVAVTWEKSGSRSLPSNVYQSGNRLYIQDATERDAGRYSCIGYTSDNKQYVSDYELIVTPLDEIRTKRFPKVEYAAVGSSLDLRCDSDGYDYLWTRQHGSFQTDQNVNTDRLSLSDVQANDAGTYVCTARKNEQRVDHPIILVVTGAIPFFPQSPNSYMTFNKIDKAYSKFNFEVTFKPEQDDGLILYNGGRKNDGDYIALSLRDGYVQFKYKFGGQQGYVESAQPIQTQKWTTVKVNRQRQNGFMIVDDQAPVSFSNNRFYGLNLEENLYLGGVPNYDNIARDAVHEKRGFVGCISRLSINEREIQLNQEAIKSEGTTACEPCANEPCKHAGVCLETQTKSGYTCVCQEGYTGKNCQVEGNQCTPDVCNTGRCEDTDDGVSCFCPLNRTGDRCQYREHYDGDTLSFKDGSYAAYDRLQSKKTLKFRIRPNSVDDSVILYTAESEKAYGDYFAVVIKDRHVELRYSVGGKITPVIIRSEMPLKANEWTEVSVGRTKNGVGFLQVGNEAEISEPRLSARAQSIYLKTPLYVGGYDKRILLNQGLEVSRGFDGCITGLEIAGRSVNMIAEIKDAANVENCGHSAATDENDINNEIQSGTCHPGYIGVNCETMYDACLALEPCENGGTCQSIKNGEYKCLCQYPFSGLNCENVIELQFDSHFKDNSYLEVNRSALSNKIDLETTGIAILFTTKKSDGLLFWQGQPKGTPFEGQDFLALAIVDGLIEFSFRLNEEESVLKNTFTKVDDGNRHVVIIKQEQTRFSLEVDSFVHHGETRPTGKSTIHLPGNLFIGGAPDIISFTGNRFTQNFNGCIHMMETTEGTSINLTKAVITGVNVDSCPNHWLPSSLVYNDLDLFDFNEEELHRFDPTLFDEFEEPPPVHIIKFTQLIDASFMFFFFKFQSTAFLYLIITRLDYYN</sequence>
<dbReference type="SUPFAM" id="SSF48726">
    <property type="entry name" value="Immunoglobulin"/>
    <property type="match status" value="13"/>
</dbReference>
<evidence type="ECO:0000259" key="21">
    <source>
        <dbReference type="PROSITE" id="PS50025"/>
    </source>
</evidence>
<feature type="transmembrane region" description="Helical" evidence="18">
    <location>
        <begin position="4122"/>
        <end position="4141"/>
    </location>
</feature>
<keyword evidence="3" id="KW-0272">Extracellular matrix</keyword>
<evidence type="ECO:0000256" key="9">
    <source>
        <dbReference type="ARBA" id="ARBA00023157"/>
    </source>
</evidence>
<feature type="domain" description="Laminin IV type A" evidence="25">
    <location>
        <begin position="1655"/>
        <end position="1849"/>
    </location>
</feature>
<feature type="disulfide bond" evidence="13">
    <location>
        <begin position="2245"/>
        <end position="2254"/>
    </location>
</feature>
<dbReference type="GO" id="GO:0048513">
    <property type="term" value="P:animal organ development"/>
    <property type="evidence" value="ECO:0007669"/>
    <property type="project" value="UniProtKB-ARBA"/>
</dbReference>
<evidence type="ECO:0000256" key="2">
    <source>
        <dbReference type="ARBA" id="ARBA00022525"/>
    </source>
</evidence>
<dbReference type="GO" id="GO:0098632">
    <property type="term" value="F:cell-cell adhesion mediator activity"/>
    <property type="evidence" value="ECO:0007669"/>
    <property type="project" value="TreeGrafter"/>
</dbReference>
<name>A0A336LPI6_CULSO</name>
<evidence type="ECO:0000259" key="25">
    <source>
        <dbReference type="PROSITE" id="PS51115"/>
    </source>
</evidence>
<reference evidence="26" key="1">
    <citation type="submission" date="2018-04" db="EMBL/GenBank/DDBJ databases">
        <authorList>
            <person name="Go L.Y."/>
            <person name="Mitchell J.A."/>
        </authorList>
    </citation>
    <scope>NUCLEOTIDE SEQUENCE</scope>
    <source>
        <tissue evidence="26">Whole organism</tissue>
    </source>
</reference>
<evidence type="ECO:0000256" key="8">
    <source>
        <dbReference type="ARBA" id="ARBA00022869"/>
    </source>
</evidence>
<feature type="disulfide bond" evidence="13">
    <location>
        <begin position="3582"/>
        <end position="3591"/>
    </location>
</feature>
<dbReference type="SUPFAM" id="SSF49899">
    <property type="entry name" value="Concanavalin A-like lectins/glucanases"/>
    <property type="match status" value="3"/>
</dbReference>
<dbReference type="InterPro" id="IPR036179">
    <property type="entry name" value="Ig-like_dom_sf"/>
</dbReference>
<feature type="disulfide bond" evidence="15">
    <location>
        <begin position="980"/>
        <end position="995"/>
    </location>
</feature>
<dbReference type="PROSITE" id="PS50835">
    <property type="entry name" value="IG_LIKE"/>
    <property type="match status" value="12"/>
</dbReference>
<dbReference type="Gene3D" id="2.60.40.10">
    <property type="entry name" value="Immunoglobulins"/>
    <property type="match status" value="12"/>
</dbReference>
<dbReference type="InterPro" id="IPR013151">
    <property type="entry name" value="Immunoglobulin_dom"/>
</dbReference>
<evidence type="ECO:0000256" key="6">
    <source>
        <dbReference type="ARBA" id="ARBA00022737"/>
    </source>
</evidence>
<dbReference type="VEuPathDB" id="VectorBase:CSON010513"/>
<dbReference type="InterPro" id="IPR056863">
    <property type="entry name" value="LMN_ATRN_NET-like_EGF"/>
</dbReference>
<evidence type="ECO:0000256" key="16">
    <source>
        <dbReference type="PROSITE-ProRule" id="PRU00460"/>
    </source>
</evidence>
<dbReference type="OMA" id="PGHDQSY"/>
<dbReference type="InterPro" id="IPR003598">
    <property type="entry name" value="Ig_sub2"/>
</dbReference>
<keyword evidence="5 19" id="KW-0732">Signal</keyword>
<dbReference type="Pfam" id="PF13895">
    <property type="entry name" value="Ig_2"/>
    <property type="match status" value="1"/>
</dbReference>
<evidence type="ECO:0000256" key="5">
    <source>
        <dbReference type="ARBA" id="ARBA00022729"/>
    </source>
</evidence>
<feature type="compositionally biased region" description="Polar residues" evidence="17">
    <location>
        <begin position="436"/>
        <end position="447"/>
    </location>
</feature>
<dbReference type="PROSITE" id="PS50068">
    <property type="entry name" value="LDLRA_2"/>
    <property type="match status" value="9"/>
</dbReference>
<feature type="domain" description="Ig-like" evidence="24">
    <location>
        <begin position="2949"/>
        <end position="3035"/>
    </location>
</feature>
<dbReference type="PROSITE" id="PS01209">
    <property type="entry name" value="LDLRA_1"/>
    <property type="match status" value="3"/>
</dbReference>
<dbReference type="GO" id="GO:0048589">
    <property type="term" value="P:developmental growth"/>
    <property type="evidence" value="ECO:0007669"/>
    <property type="project" value="UniProtKB-ARBA"/>
</dbReference>
<feature type="compositionally biased region" description="Basic and acidic residues" evidence="17">
    <location>
        <begin position="502"/>
        <end position="523"/>
    </location>
</feature>
<feature type="compositionally biased region" description="Basic and acidic residues" evidence="17">
    <location>
        <begin position="631"/>
        <end position="643"/>
    </location>
</feature>
<feature type="disulfide bond" evidence="13">
    <location>
        <begin position="3619"/>
        <end position="3628"/>
    </location>
</feature>
<feature type="signal peptide" evidence="19">
    <location>
        <begin position="1"/>
        <end position="30"/>
    </location>
</feature>
<evidence type="ECO:0000256" key="11">
    <source>
        <dbReference type="ARBA" id="ARBA00023292"/>
    </source>
</evidence>
<dbReference type="GO" id="GO:0007411">
    <property type="term" value="P:axon guidance"/>
    <property type="evidence" value="ECO:0007669"/>
    <property type="project" value="TreeGrafter"/>
</dbReference>
<organism evidence="27">
    <name type="scientific">Culicoides sonorensis</name>
    <name type="common">Biting midge</name>
    <dbReference type="NCBI Taxonomy" id="179676"/>
    <lineage>
        <taxon>Eukaryota</taxon>
        <taxon>Metazoa</taxon>
        <taxon>Ecdysozoa</taxon>
        <taxon>Arthropoda</taxon>
        <taxon>Hexapoda</taxon>
        <taxon>Insecta</taxon>
        <taxon>Pterygota</taxon>
        <taxon>Neoptera</taxon>
        <taxon>Endopterygota</taxon>
        <taxon>Diptera</taxon>
        <taxon>Nematocera</taxon>
        <taxon>Chironomoidea</taxon>
        <taxon>Ceratopogonidae</taxon>
        <taxon>Ceratopogoninae</taxon>
        <taxon>Culicoides</taxon>
        <taxon>Monoculicoides</taxon>
    </lineage>
</organism>
<dbReference type="PROSITE" id="PS50026">
    <property type="entry name" value="EGF_3"/>
    <property type="match status" value="4"/>
</dbReference>
<dbReference type="CDD" id="cd00110">
    <property type="entry name" value="LamG"/>
    <property type="match status" value="3"/>
</dbReference>
<feature type="domain" description="Laminin EGF-like" evidence="23">
    <location>
        <begin position="1881"/>
        <end position="1930"/>
    </location>
</feature>
<dbReference type="GO" id="GO:0007156">
    <property type="term" value="P:homophilic cell adhesion via plasma membrane adhesion molecules"/>
    <property type="evidence" value="ECO:0007669"/>
    <property type="project" value="TreeGrafter"/>
</dbReference>
<dbReference type="PANTHER" id="PTHR10075">
    <property type="entry name" value="BASIGIN RELATED"/>
    <property type="match status" value="1"/>
</dbReference>
<dbReference type="PRINTS" id="PR00261">
    <property type="entry name" value="LDLRECEPTOR"/>
</dbReference>
<dbReference type="InterPro" id="IPR000742">
    <property type="entry name" value="EGF"/>
</dbReference>
<evidence type="ECO:0000256" key="19">
    <source>
        <dbReference type="SAM" id="SignalP"/>
    </source>
</evidence>
<evidence type="ECO:0000256" key="14">
    <source>
        <dbReference type="PROSITE-ProRule" id="PRU00122"/>
    </source>
</evidence>
<keyword evidence="11 16" id="KW-0424">Laminin EGF-like domain</keyword>
<dbReference type="CDD" id="cd00055">
    <property type="entry name" value="EGF_Lam"/>
    <property type="match status" value="5"/>
</dbReference>
<dbReference type="InterPro" id="IPR002172">
    <property type="entry name" value="LDrepeatLR_classA_rpt"/>
</dbReference>
<evidence type="ECO:0000256" key="12">
    <source>
        <dbReference type="ARBA" id="ARBA00023319"/>
    </source>
</evidence>
<dbReference type="GO" id="GO:0070593">
    <property type="term" value="P:dendrite self-avoidance"/>
    <property type="evidence" value="ECO:0007669"/>
    <property type="project" value="TreeGrafter"/>
</dbReference>
<dbReference type="InterPro" id="IPR002049">
    <property type="entry name" value="LE_dom"/>
</dbReference>
<feature type="disulfide bond" evidence="15">
    <location>
        <begin position="865"/>
        <end position="883"/>
    </location>
</feature>
<keyword evidence="12" id="KW-0393">Immunoglobulin domain</keyword>
<evidence type="ECO:0000259" key="24">
    <source>
        <dbReference type="PROSITE" id="PS50835"/>
    </source>
</evidence>
<keyword evidence="2" id="KW-0964">Secreted</keyword>
<feature type="region of interest" description="Disordered" evidence="17">
    <location>
        <begin position="631"/>
        <end position="671"/>
    </location>
</feature>
<feature type="domain" description="Laminin IV type A" evidence="25">
    <location>
        <begin position="2017"/>
        <end position="2188"/>
    </location>
</feature>
<feature type="disulfide bond" evidence="15">
    <location>
        <begin position="943"/>
        <end position="958"/>
    </location>
</feature>
<evidence type="ECO:0000313" key="26">
    <source>
        <dbReference type="EMBL" id="SSW98325.1"/>
    </source>
</evidence>
<feature type="domain" description="Ig-like" evidence="24">
    <location>
        <begin position="2644"/>
        <end position="2730"/>
    </location>
</feature>
<feature type="domain" description="Laminin EGF-like" evidence="23">
    <location>
        <begin position="1543"/>
        <end position="1597"/>
    </location>
</feature>
<dbReference type="InterPro" id="IPR013098">
    <property type="entry name" value="Ig_I-set"/>
</dbReference>
<dbReference type="GO" id="GO:0005886">
    <property type="term" value="C:plasma membrane"/>
    <property type="evidence" value="ECO:0007669"/>
    <property type="project" value="TreeGrafter"/>
</dbReference>
<dbReference type="InterPro" id="IPR036055">
    <property type="entry name" value="LDL_receptor-like_sf"/>
</dbReference>
<feature type="domain" description="Laminin EGF-like" evidence="23">
    <location>
        <begin position="1602"/>
        <end position="1645"/>
    </location>
</feature>
<dbReference type="InterPro" id="IPR001791">
    <property type="entry name" value="Laminin_G"/>
</dbReference>
<dbReference type="CDD" id="cd00054">
    <property type="entry name" value="EGF_CA"/>
    <property type="match status" value="2"/>
</dbReference>
<feature type="domain" description="Ig-like" evidence="24">
    <location>
        <begin position="3207"/>
        <end position="3286"/>
    </location>
</feature>